<dbReference type="GO" id="GO:0004674">
    <property type="term" value="F:protein serine/threonine kinase activity"/>
    <property type="evidence" value="ECO:0007669"/>
    <property type="project" value="UniProtKB-KW"/>
</dbReference>
<evidence type="ECO:0000256" key="7">
    <source>
        <dbReference type="ARBA" id="ARBA00047899"/>
    </source>
</evidence>
<evidence type="ECO:0000259" key="9">
    <source>
        <dbReference type="PROSITE" id="PS50011"/>
    </source>
</evidence>
<dbReference type="InterPro" id="IPR011009">
    <property type="entry name" value="Kinase-like_dom_sf"/>
</dbReference>
<dbReference type="PROSITE" id="PS50011">
    <property type="entry name" value="PROTEIN_KINASE_DOM"/>
    <property type="match status" value="1"/>
</dbReference>
<evidence type="ECO:0000313" key="10">
    <source>
        <dbReference type="EMBL" id="MBA0753467.1"/>
    </source>
</evidence>
<evidence type="ECO:0000256" key="6">
    <source>
        <dbReference type="ARBA" id="ARBA00022840"/>
    </source>
</evidence>
<dbReference type="Proteomes" id="UP000593579">
    <property type="component" value="Unassembled WGS sequence"/>
</dbReference>
<dbReference type="InterPro" id="IPR008266">
    <property type="entry name" value="Tyr_kinase_AS"/>
</dbReference>
<organism evidence="10 11">
    <name type="scientific">Gossypium gossypioides</name>
    <name type="common">Mexican cotton</name>
    <name type="synonym">Selera gossypioides</name>
    <dbReference type="NCBI Taxonomy" id="34282"/>
    <lineage>
        <taxon>Eukaryota</taxon>
        <taxon>Viridiplantae</taxon>
        <taxon>Streptophyta</taxon>
        <taxon>Embryophyta</taxon>
        <taxon>Tracheophyta</taxon>
        <taxon>Spermatophyta</taxon>
        <taxon>Magnoliopsida</taxon>
        <taxon>eudicotyledons</taxon>
        <taxon>Gunneridae</taxon>
        <taxon>Pentapetalae</taxon>
        <taxon>rosids</taxon>
        <taxon>malvids</taxon>
        <taxon>Malvales</taxon>
        <taxon>Malvaceae</taxon>
        <taxon>Malvoideae</taxon>
        <taxon>Gossypium</taxon>
    </lineage>
</organism>
<dbReference type="InterPro" id="IPR051420">
    <property type="entry name" value="Ser_Thr_Kinases_DiverseReg"/>
</dbReference>
<comment type="catalytic activity">
    <reaction evidence="8">
        <text>L-seryl-[protein] + ATP = O-phospho-L-seryl-[protein] + ADP + H(+)</text>
        <dbReference type="Rhea" id="RHEA:17989"/>
        <dbReference type="Rhea" id="RHEA-COMP:9863"/>
        <dbReference type="Rhea" id="RHEA-COMP:11604"/>
        <dbReference type="ChEBI" id="CHEBI:15378"/>
        <dbReference type="ChEBI" id="CHEBI:29999"/>
        <dbReference type="ChEBI" id="CHEBI:30616"/>
        <dbReference type="ChEBI" id="CHEBI:83421"/>
        <dbReference type="ChEBI" id="CHEBI:456216"/>
        <dbReference type="EC" id="2.7.11.1"/>
    </reaction>
</comment>
<dbReference type="OrthoDB" id="1901179at2759"/>
<dbReference type="AlphaFoldDB" id="A0A7J9CYA0"/>
<keyword evidence="5" id="KW-0418">Kinase</keyword>
<dbReference type="PANTHER" id="PTHR48005:SF92">
    <property type="entry name" value="REPEAT RECEPTOR-LIKE PROTEIN KINASE FAMILY PROTEIN, PUTATIVE-RELATED"/>
    <property type="match status" value="1"/>
</dbReference>
<evidence type="ECO:0000256" key="1">
    <source>
        <dbReference type="ARBA" id="ARBA00012513"/>
    </source>
</evidence>
<keyword evidence="3" id="KW-0808">Transferase</keyword>
<comment type="caution">
    <text evidence="10">The sequence shown here is derived from an EMBL/GenBank/DDBJ whole genome shotgun (WGS) entry which is preliminary data.</text>
</comment>
<accession>A0A7J9CYA0</accession>
<dbReference type="Pfam" id="PF00069">
    <property type="entry name" value="Pkinase"/>
    <property type="match status" value="1"/>
</dbReference>
<dbReference type="PANTHER" id="PTHR48005">
    <property type="entry name" value="LEUCINE RICH REPEAT KINASE 2"/>
    <property type="match status" value="1"/>
</dbReference>
<name>A0A7J9CYA0_GOSGO</name>
<evidence type="ECO:0000256" key="4">
    <source>
        <dbReference type="ARBA" id="ARBA00022741"/>
    </source>
</evidence>
<evidence type="ECO:0000256" key="2">
    <source>
        <dbReference type="ARBA" id="ARBA00022527"/>
    </source>
</evidence>
<evidence type="ECO:0000256" key="5">
    <source>
        <dbReference type="ARBA" id="ARBA00022777"/>
    </source>
</evidence>
<feature type="non-terminal residue" evidence="10">
    <location>
        <position position="132"/>
    </location>
</feature>
<evidence type="ECO:0000256" key="3">
    <source>
        <dbReference type="ARBA" id="ARBA00022679"/>
    </source>
</evidence>
<comment type="catalytic activity">
    <reaction evidence="7">
        <text>L-threonyl-[protein] + ATP = O-phospho-L-threonyl-[protein] + ADP + H(+)</text>
        <dbReference type="Rhea" id="RHEA:46608"/>
        <dbReference type="Rhea" id="RHEA-COMP:11060"/>
        <dbReference type="Rhea" id="RHEA-COMP:11605"/>
        <dbReference type="ChEBI" id="CHEBI:15378"/>
        <dbReference type="ChEBI" id="CHEBI:30013"/>
        <dbReference type="ChEBI" id="CHEBI:30616"/>
        <dbReference type="ChEBI" id="CHEBI:61977"/>
        <dbReference type="ChEBI" id="CHEBI:456216"/>
        <dbReference type="EC" id="2.7.11.1"/>
    </reaction>
</comment>
<reference evidence="10 11" key="1">
    <citation type="journal article" date="2019" name="Genome Biol. Evol.">
        <title>Insights into the evolution of the New World diploid cottons (Gossypium, subgenus Houzingenia) based on genome sequencing.</title>
        <authorList>
            <person name="Grover C.E."/>
            <person name="Arick M.A. 2nd"/>
            <person name="Thrash A."/>
            <person name="Conover J.L."/>
            <person name="Sanders W.S."/>
            <person name="Peterson D.G."/>
            <person name="Frelichowski J.E."/>
            <person name="Scheffler J.A."/>
            <person name="Scheffler B.E."/>
            <person name="Wendel J.F."/>
        </authorList>
    </citation>
    <scope>NUCLEOTIDE SEQUENCE [LARGE SCALE GENOMIC DNA]</scope>
    <source>
        <strain evidence="10">5</strain>
        <tissue evidence="10">Leaf</tissue>
    </source>
</reference>
<keyword evidence="4" id="KW-0547">Nucleotide-binding</keyword>
<keyword evidence="2" id="KW-0723">Serine/threonine-protein kinase</keyword>
<dbReference type="EC" id="2.7.11.1" evidence="1"/>
<sequence>EIIKGIAHALFYLHYDCSPPIVHRDISSNNVLLNSSFEAFVADFGTAKMLDLESSNQTIVVGTCGYVAPELAYTMVVTENVMSIVLDWWHWKHNRLPLLTRQLVAQNLVRVATLAFACLNPQPKSRPTMKEV</sequence>
<dbReference type="EMBL" id="JABEZY010256443">
    <property type="protein sequence ID" value="MBA0753467.1"/>
    <property type="molecule type" value="Genomic_DNA"/>
</dbReference>
<keyword evidence="6" id="KW-0067">ATP-binding</keyword>
<dbReference type="GO" id="GO:0005524">
    <property type="term" value="F:ATP binding"/>
    <property type="evidence" value="ECO:0007669"/>
    <property type="project" value="UniProtKB-KW"/>
</dbReference>
<dbReference type="InterPro" id="IPR000719">
    <property type="entry name" value="Prot_kinase_dom"/>
</dbReference>
<gene>
    <name evidence="10" type="ORF">Gogos_000048</name>
</gene>
<feature type="domain" description="Protein kinase" evidence="9">
    <location>
        <begin position="1"/>
        <end position="132"/>
    </location>
</feature>
<protein>
    <recommendedName>
        <fullName evidence="1">non-specific serine/threonine protein kinase</fullName>
        <ecNumber evidence="1">2.7.11.1</ecNumber>
    </recommendedName>
</protein>
<evidence type="ECO:0000256" key="8">
    <source>
        <dbReference type="ARBA" id="ARBA00048679"/>
    </source>
</evidence>
<keyword evidence="11" id="KW-1185">Reference proteome</keyword>
<proteinExistence type="predicted"/>
<evidence type="ECO:0000313" key="11">
    <source>
        <dbReference type="Proteomes" id="UP000593579"/>
    </source>
</evidence>
<dbReference type="SUPFAM" id="SSF56112">
    <property type="entry name" value="Protein kinase-like (PK-like)"/>
    <property type="match status" value="1"/>
</dbReference>
<dbReference type="PROSITE" id="PS00109">
    <property type="entry name" value="PROTEIN_KINASE_TYR"/>
    <property type="match status" value="1"/>
</dbReference>
<dbReference type="Gene3D" id="1.10.510.10">
    <property type="entry name" value="Transferase(Phosphotransferase) domain 1"/>
    <property type="match status" value="1"/>
</dbReference>